<dbReference type="AlphaFoldDB" id="A0AAN6Y6T4"/>
<dbReference type="InterPro" id="IPR045518">
    <property type="entry name" value="2EXR"/>
</dbReference>
<reference evidence="2" key="2">
    <citation type="submission" date="2023-05" db="EMBL/GenBank/DDBJ databases">
        <authorList>
            <consortium name="Lawrence Berkeley National Laboratory"/>
            <person name="Steindorff A."/>
            <person name="Hensen N."/>
            <person name="Bonometti L."/>
            <person name="Westerberg I."/>
            <person name="Brannstrom I.O."/>
            <person name="Guillou S."/>
            <person name="Cros-Aarteil S."/>
            <person name="Calhoun S."/>
            <person name="Haridas S."/>
            <person name="Kuo A."/>
            <person name="Mondo S."/>
            <person name="Pangilinan J."/>
            <person name="Riley R."/>
            <person name="Labutti K."/>
            <person name="Andreopoulos B."/>
            <person name="Lipzen A."/>
            <person name="Chen C."/>
            <person name="Yanf M."/>
            <person name="Daum C."/>
            <person name="Ng V."/>
            <person name="Clum A."/>
            <person name="Ohm R."/>
            <person name="Martin F."/>
            <person name="Silar P."/>
            <person name="Natvig D."/>
            <person name="Lalanne C."/>
            <person name="Gautier V."/>
            <person name="Ament-Velasquez S.L."/>
            <person name="Kruys A."/>
            <person name="Hutchinson M.I."/>
            <person name="Powell A.J."/>
            <person name="Barry K."/>
            <person name="Miller A.N."/>
            <person name="Grigoriev I.V."/>
            <person name="Debuchy R."/>
            <person name="Gladieux P."/>
            <person name="Thoren M.H."/>
            <person name="Johannesson H."/>
        </authorList>
    </citation>
    <scope>NUCLEOTIDE SEQUENCE</scope>
    <source>
        <strain evidence="2">PSN293</strain>
    </source>
</reference>
<proteinExistence type="predicted"/>
<dbReference type="PANTHER" id="PTHR35910">
    <property type="entry name" value="2EXR DOMAIN-CONTAINING PROTEIN"/>
    <property type="match status" value="1"/>
</dbReference>
<sequence>MSHPRSEYFENPKNKKWPELYTLGYRMPVLDPNGLVCGHPVNRLFKSTRPGANTPRKTHTSILWSILHDHTSMGPYYQHLLKQYISNDDPGLVAQEAQERQEARFPKFMSLPLEIREMIWRLAIPRRTFFFEAATHFAFSDSHGMKNITLPVPMIAKSCSEARRVVMKLYRSVLLTQLAADERSRYRNQCRPGEFFLRELDLVLFNYECNFHEGDVETTMPSERWSNDIMLADTRKDMVGVIWANVEDVLYLSRMEDFELHPDPVEVWKWLLKAGGQRGKGGLERVYVQFSPVHILIPLYVRSEYGDLSCASYARVVREEIRFAVDLDDDEMLADLEILNSVDPGENFPRRWAKPACGWHAFLRHWRYCMNCKLRNKDPYMGDLGGTTPRFAGCFWWPNKGHCINCLRLLWKRREKARMLGFWLYLHWKSDFGGSKEMYDQAATADPEGPQAKQPYIHYREVFPQQGDALRINVAENPWMQEKLSQAPEFRAIVTVRLSVHVEGKRPPEMDNRTYPVRDVIRQHWHSLRRSPQYWEVVEGGFSRVRTVR</sequence>
<name>A0AAN6Y6T4_9PEZI</name>
<evidence type="ECO:0000313" key="3">
    <source>
        <dbReference type="Proteomes" id="UP001301769"/>
    </source>
</evidence>
<keyword evidence="3" id="KW-1185">Reference proteome</keyword>
<dbReference type="PANTHER" id="PTHR35910:SF1">
    <property type="entry name" value="2EXR DOMAIN-CONTAINING PROTEIN"/>
    <property type="match status" value="1"/>
</dbReference>
<gene>
    <name evidence="2" type="ORF">QBC37DRAFT_482895</name>
</gene>
<dbReference type="Pfam" id="PF20150">
    <property type="entry name" value="2EXR"/>
    <property type="match status" value="1"/>
</dbReference>
<dbReference type="Proteomes" id="UP001301769">
    <property type="component" value="Unassembled WGS sequence"/>
</dbReference>
<organism evidence="2 3">
    <name type="scientific">Rhypophila decipiens</name>
    <dbReference type="NCBI Taxonomy" id="261697"/>
    <lineage>
        <taxon>Eukaryota</taxon>
        <taxon>Fungi</taxon>
        <taxon>Dikarya</taxon>
        <taxon>Ascomycota</taxon>
        <taxon>Pezizomycotina</taxon>
        <taxon>Sordariomycetes</taxon>
        <taxon>Sordariomycetidae</taxon>
        <taxon>Sordariales</taxon>
        <taxon>Naviculisporaceae</taxon>
        <taxon>Rhypophila</taxon>
    </lineage>
</organism>
<evidence type="ECO:0000313" key="2">
    <source>
        <dbReference type="EMBL" id="KAK4213708.1"/>
    </source>
</evidence>
<dbReference type="EMBL" id="MU858105">
    <property type="protein sequence ID" value="KAK4213708.1"/>
    <property type="molecule type" value="Genomic_DNA"/>
</dbReference>
<accession>A0AAN6Y6T4</accession>
<reference evidence="2" key="1">
    <citation type="journal article" date="2023" name="Mol. Phylogenet. Evol.">
        <title>Genome-scale phylogeny and comparative genomics of the fungal order Sordariales.</title>
        <authorList>
            <person name="Hensen N."/>
            <person name="Bonometti L."/>
            <person name="Westerberg I."/>
            <person name="Brannstrom I.O."/>
            <person name="Guillou S."/>
            <person name="Cros-Aarteil S."/>
            <person name="Calhoun S."/>
            <person name="Haridas S."/>
            <person name="Kuo A."/>
            <person name="Mondo S."/>
            <person name="Pangilinan J."/>
            <person name="Riley R."/>
            <person name="LaButti K."/>
            <person name="Andreopoulos B."/>
            <person name="Lipzen A."/>
            <person name="Chen C."/>
            <person name="Yan M."/>
            <person name="Daum C."/>
            <person name="Ng V."/>
            <person name="Clum A."/>
            <person name="Steindorff A."/>
            <person name="Ohm R.A."/>
            <person name="Martin F."/>
            <person name="Silar P."/>
            <person name="Natvig D.O."/>
            <person name="Lalanne C."/>
            <person name="Gautier V."/>
            <person name="Ament-Velasquez S.L."/>
            <person name="Kruys A."/>
            <person name="Hutchinson M.I."/>
            <person name="Powell A.J."/>
            <person name="Barry K."/>
            <person name="Miller A.N."/>
            <person name="Grigoriev I.V."/>
            <person name="Debuchy R."/>
            <person name="Gladieux P."/>
            <person name="Hiltunen Thoren M."/>
            <person name="Johannesson H."/>
        </authorList>
    </citation>
    <scope>NUCLEOTIDE SEQUENCE</scope>
    <source>
        <strain evidence="2">PSN293</strain>
    </source>
</reference>
<protein>
    <recommendedName>
        <fullName evidence="1">2EXR domain-containing protein</fullName>
    </recommendedName>
</protein>
<feature type="domain" description="2EXR" evidence="1">
    <location>
        <begin position="105"/>
        <end position="179"/>
    </location>
</feature>
<evidence type="ECO:0000259" key="1">
    <source>
        <dbReference type="Pfam" id="PF20150"/>
    </source>
</evidence>
<comment type="caution">
    <text evidence="2">The sequence shown here is derived from an EMBL/GenBank/DDBJ whole genome shotgun (WGS) entry which is preliminary data.</text>
</comment>